<comment type="domain">
    <text evidence="7">The transmembrane domain is a dimerization domain.</text>
</comment>
<dbReference type="PROSITE" id="PS50076">
    <property type="entry name" value="DNAJ_2"/>
    <property type="match status" value="1"/>
</dbReference>
<comment type="subcellular location">
    <subcellularLocation>
        <location evidence="7">Cell inner membrane</location>
        <topology evidence="7">Single-pass type III membrane protein</topology>
    </subcellularLocation>
</comment>
<dbReference type="PANTHER" id="PTHR24074">
    <property type="entry name" value="CO-CHAPERONE PROTEIN DJLA"/>
    <property type="match status" value="1"/>
</dbReference>
<dbReference type="Gene3D" id="1.10.3680.10">
    <property type="entry name" value="TerB-like"/>
    <property type="match status" value="1"/>
</dbReference>
<evidence type="ECO:0000256" key="3">
    <source>
        <dbReference type="ARBA" id="ARBA00022692"/>
    </source>
</evidence>
<evidence type="ECO:0000313" key="10">
    <source>
        <dbReference type="EMBL" id="MDR7090791.1"/>
    </source>
</evidence>
<evidence type="ECO:0000256" key="1">
    <source>
        <dbReference type="ARBA" id="ARBA00022475"/>
    </source>
</evidence>
<reference evidence="10 11" key="1">
    <citation type="submission" date="2023-07" db="EMBL/GenBank/DDBJ databases">
        <title>Sorghum-associated microbial communities from plants grown in Nebraska, USA.</title>
        <authorList>
            <person name="Schachtman D."/>
        </authorList>
    </citation>
    <scope>NUCLEOTIDE SEQUENCE [LARGE SCALE GENOMIC DNA]</scope>
    <source>
        <strain evidence="10 11">BE190</strain>
    </source>
</reference>
<keyword evidence="5 7" id="KW-0472">Membrane</keyword>
<evidence type="ECO:0000256" key="4">
    <source>
        <dbReference type="ARBA" id="ARBA00022989"/>
    </source>
</evidence>
<dbReference type="SUPFAM" id="SSF46565">
    <property type="entry name" value="Chaperone J-domain"/>
    <property type="match status" value="1"/>
</dbReference>
<sequence length="269" mass="29910">MIGKLLGFIAGLVVGGPFGAIVGALLGHFLIDRKRRYAPKMSNEQLHAVQANFFTTVFLLLGHLAKADGRVSETEIQLTESLMSKMGLTPEHRREAIRLFKLGAADDFNLDAVMGEFKQHCGASPNLINMLLVNLVNLAMADGVLDEEEAQVLRQVAERLGFSRFAFEQLLRMLNAQNAFRQEQANSRGSYQRSAQQAPRADELALAYEALGVEKTVTDAELKKAYRKLMSEYHPDKLIGQGMPEDMIKAATERSQEIQAAYDLIKKSR</sequence>
<dbReference type="InterPro" id="IPR023749">
    <property type="entry name" value="DjlA"/>
</dbReference>
<feature type="transmembrane region" description="Helical" evidence="8">
    <location>
        <begin position="6"/>
        <end position="31"/>
    </location>
</feature>
<evidence type="ECO:0000256" key="6">
    <source>
        <dbReference type="ARBA" id="ARBA00023186"/>
    </source>
</evidence>
<dbReference type="RefSeq" id="WP_310073401.1">
    <property type="nucleotide sequence ID" value="NZ_JAVDVX010000005.1"/>
</dbReference>
<feature type="topological domain" description="Periplasmic" evidence="7">
    <location>
        <begin position="1"/>
        <end position="4"/>
    </location>
</feature>
<organism evidence="10 11">
    <name type="scientific">Cellvibrio fibrivorans</name>
    <dbReference type="NCBI Taxonomy" id="126350"/>
    <lineage>
        <taxon>Bacteria</taxon>
        <taxon>Pseudomonadati</taxon>
        <taxon>Pseudomonadota</taxon>
        <taxon>Gammaproteobacteria</taxon>
        <taxon>Cellvibrionales</taxon>
        <taxon>Cellvibrionaceae</taxon>
        <taxon>Cellvibrio</taxon>
    </lineage>
</organism>
<dbReference type="PRINTS" id="PR00625">
    <property type="entry name" value="JDOMAIN"/>
</dbReference>
<keyword evidence="4 7" id="KW-1133">Transmembrane helix</keyword>
<dbReference type="EMBL" id="JAVDVX010000005">
    <property type="protein sequence ID" value="MDR7090791.1"/>
    <property type="molecule type" value="Genomic_DNA"/>
</dbReference>
<keyword evidence="3 7" id="KW-0812">Transmembrane</keyword>
<dbReference type="Pfam" id="PF00226">
    <property type="entry name" value="DnaJ"/>
    <property type="match status" value="1"/>
</dbReference>
<name>A0ABU1V008_9GAMM</name>
<dbReference type="SUPFAM" id="SSF158682">
    <property type="entry name" value="TerB-like"/>
    <property type="match status" value="1"/>
</dbReference>
<dbReference type="HAMAP" id="MF_01153">
    <property type="entry name" value="DjlA"/>
    <property type="match status" value="1"/>
</dbReference>
<proteinExistence type="inferred from homology"/>
<protein>
    <recommendedName>
        <fullName evidence="7">Co-chaperone protein DjlA</fullName>
    </recommendedName>
</protein>
<gene>
    <name evidence="7" type="primary">djlA</name>
    <name evidence="10" type="ORF">J2X05_002817</name>
</gene>
<comment type="subunit">
    <text evidence="7">Homodimer.</text>
</comment>
<dbReference type="Gene3D" id="1.10.287.110">
    <property type="entry name" value="DnaJ domain"/>
    <property type="match status" value="1"/>
</dbReference>
<comment type="function">
    <text evidence="7">Regulatory DnaK co-chaperone. Direct interaction between DnaK and DjlA is needed for the induction of the wcaABCDE operon, involved in the synthesis of a colanic acid polysaccharide capsule, possibly through activation of the RcsB/RcsC phosphotransfer signaling pathway. The colanic acid capsule may help the bacterium survive conditions outside the host.</text>
</comment>
<dbReference type="InterPro" id="IPR029024">
    <property type="entry name" value="TerB-like"/>
</dbReference>
<keyword evidence="11" id="KW-1185">Reference proteome</keyword>
<dbReference type="Pfam" id="PF05099">
    <property type="entry name" value="TerB"/>
    <property type="match status" value="1"/>
</dbReference>
<comment type="caution">
    <text evidence="10">The sequence shown here is derived from an EMBL/GenBank/DDBJ whole genome shotgun (WGS) entry which is preliminary data.</text>
</comment>
<accession>A0ABU1V008</accession>
<dbReference type="SMART" id="SM00271">
    <property type="entry name" value="DnaJ"/>
    <property type="match status" value="1"/>
</dbReference>
<keyword evidence="2 7" id="KW-0997">Cell inner membrane</keyword>
<evidence type="ECO:0000259" key="9">
    <source>
        <dbReference type="PROSITE" id="PS50076"/>
    </source>
</evidence>
<keyword evidence="1 7" id="KW-1003">Cell membrane</keyword>
<dbReference type="NCBIfam" id="NF006948">
    <property type="entry name" value="PRK09430.1"/>
    <property type="match status" value="1"/>
</dbReference>
<dbReference type="CDD" id="cd07177">
    <property type="entry name" value="terB_like"/>
    <property type="match status" value="1"/>
</dbReference>
<dbReference type="InterPro" id="IPR050817">
    <property type="entry name" value="DjlA_DnaK_co-chaperone"/>
</dbReference>
<evidence type="ECO:0000256" key="8">
    <source>
        <dbReference type="SAM" id="Phobius"/>
    </source>
</evidence>
<feature type="domain" description="J" evidence="9">
    <location>
        <begin position="206"/>
        <end position="269"/>
    </location>
</feature>
<dbReference type="InterPro" id="IPR007791">
    <property type="entry name" value="DjlA_N"/>
</dbReference>
<dbReference type="InterPro" id="IPR001623">
    <property type="entry name" value="DnaJ_domain"/>
</dbReference>
<dbReference type="Proteomes" id="UP001253595">
    <property type="component" value="Unassembled WGS sequence"/>
</dbReference>
<dbReference type="InterPro" id="IPR036869">
    <property type="entry name" value="J_dom_sf"/>
</dbReference>
<evidence type="ECO:0000256" key="5">
    <source>
        <dbReference type="ARBA" id="ARBA00023136"/>
    </source>
</evidence>
<keyword evidence="6 7" id="KW-0143">Chaperone</keyword>
<evidence type="ECO:0000313" key="11">
    <source>
        <dbReference type="Proteomes" id="UP001253595"/>
    </source>
</evidence>
<evidence type="ECO:0000256" key="2">
    <source>
        <dbReference type="ARBA" id="ARBA00022519"/>
    </source>
</evidence>
<dbReference type="CDD" id="cd06257">
    <property type="entry name" value="DnaJ"/>
    <property type="match status" value="1"/>
</dbReference>
<dbReference type="CDD" id="cd07316">
    <property type="entry name" value="terB_like_DjlA"/>
    <property type="match status" value="1"/>
</dbReference>
<feature type="topological domain" description="Cytoplasmic" evidence="7">
    <location>
        <begin position="29"/>
        <end position="269"/>
    </location>
</feature>
<evidence type="ECO:0000256" key="7">
    <source>
        <dbReference type="HAMAP-Rule" id="MF_01153"/>
    </source>
</evidence>